<protein>
    <submittedName>
        <fullName evidence="12">Sodium-coupled monocarboxylate transporter 1</fullName>
    </submittedName>
</protein>
<evidence type="ECO:0000256" key="4">
    <source>
        <dbReference type="ARBA" id="ARBA00022475"/>
    </source>
</evidence>
<dbReference type="GO" id="GO:0005886">
    <property type="term" value="C:plasma membrane"/>
    <property type="evidence" value="ECO:0007669"/>
    <property type="project" value="UniProtKB-SubCell"/>
</dbReference>
<dbReference type="GO" id="GO:0022857">
    <property type="term" value="F:transmembrane transporter activity"/>
    <property type="evidence" value="ECO:0007669"/>
    <property type="project" value="UniProtKB-ARBA"/>
</dbReference>
<feature type="transmembrane region" description="Helical" evidence="11">
    <location>
        <begin position="89"/>
        <end position="109"/>
    </location>
</feature>
<evidence type="ECO:0000256" key="5">
    <source>
        <dbReference type="ARBA" id="ARBA00022692"/>
    </source>
</evidence>
<keyword evidence="3" id="KW-0813">Transport</keyword>
<proteinExistence type="inferred from homology"/>
<dbReference type="PANTHER" id="PTHR42985">
    <property type="entry name" value="SODIUM-COUPLED MONOCARBOXYLATE TRANSPORTER"/>
    <property type="match status" value="1"/>
</dbReference>
<dbReference type="PROSITE" id="PS50283">
    <property type="entry name" value="NA_SOLUT_SYMP_3"/>
    <property type="match status" value="1"/>
</dbReference>
<keyword evidence="5 11" id="KW-0812">Transmembrane</keyword>
<evidence type="ECO:0000256" key="2">
    <source>
        <dbReference type="ARBA" id="ARBA00006434"/>
    </source>
</evidence>
<dbReference type="Proteomes" id="UP001626550">
    <property type="component" value="Unassembled WGS sequence"/>
</dbReference>
<evidence type="ECO:0000313" key="12">
    <source>
        <dbReference type="EMBL" id="KAL3311959.1"/>
    </source>
</evidence>
<dbReference type="AlphaFoldDB" id="A0ABD2PX77"/>
<dbReference type="GO" id="GO:0006814">
    <property type="term" value="P:sodium ion transport"/>
    <property type="evidence" value="ECO:0007669"/>
    <property type="project" value="UniProtKB-KW"/>
</dbReference>
<accession>A0ABD2PX77</accession>
<comment type="subcellular location">
    <subcellularLocation>
        <location evidence="1">Cell membrane</location>
        <topology evidence="1">Multi-pass membrane protein</topology>
    </subcellularLocation>
</comment>
<evidence type="ECO:0000256" key="1">
    <source>
        <dbReference type="ARBA" id="ARBA00004651"/>
    </source>
</evidence>
<dbReference type="InterPro" id="IPR038377">
    <property type="entry name" value="Na/Glc_symporter_sf"/>
</dbReference>
<evidence type="ECO:0000256" key="7">
    <source>
        <dbReference type="ARBA" id="ARBA00023053"/>
    </source>
</evidence>
<dbReference type="InterPro" id="IPR051163">
    <property type="entry name" value="Sodium:Solute_Symporter_SSF"/>
</dbReference>
<evidence type="ECO:0000256" key="9">
    <source>
        <dbReference type="ARBA" id="ARBA00023136"/>
    </source>
</evidence>
<evidence type="ECO:0000313" key="13">
    <source>
        <dbReference type="Proteomes" id="UP001626550"/>
    </source>
</evidence>
<sequence length="168" mass="18058">MSGLVLYAEYGECNPTRIKGMVTASDQILPYYIATKFDVAPGSIGIFIAGIVSASLSTVSSGCNSLVAVTFRDILDPFFPPLNGQKKIILSKFMGFAFGGLTIFLAYLASHMGAAVQAALGLFGMLFGPLFGIFTLAMLFPFANKYASFYNSMPSSTIFTRFFETVEA</sequence>
<dbReference type="InterPro" id="IPR001734">
    <property type="entry name" value="Na/solute_symporter"/>
</dbReference>
<comment type="caution">
    <text evidence="12">The sequence shown here is derived from an EMBL/GenBank/DDBJ whole genome shotgun (WGS) entry which is preliminary data.</text>
</comment>
<evidence type="ECO:0000256" key="8">
    <source>
        <dbReference type="ARBA" id="ARBA00023065"/>
    </source>
</evidence>
<reference evidence="12 13" key="1">
    <citation type="submission" date="2024-11" db="EMBL/GenBank/DDBJ databases">
        <title>Adaptive evolution of stress response genes in parasites aligns with host niche diversity.</title>
        <authorList>
            <person name="Hahn C."/>
            <person name="Resl P."/>
        </authorList>
    </citation>
    <scope>NUCLEOTIDE SEQUENCE [LARGE SCALE GENOMIC DNA]</scope>
    <source>
        <strain evidence="12">EGGRZ-B1_66</strain>
        <tissue evidence="12">Body</tissue>
    </source>
</reference>
<feature type="transmembrane region" description="Helical" evidence="11">
    <location>
        <begin position="44"/>
        <end position="69"/>
    </location>
</feature>
<evidence type="ECO:0000256" key="3">
    <source>
        <dbReference type="ARBA" id="ARBA00022448"/>
    </source>
</evidence>
<name>A0ABD2PX77_9PLAT</name>
<organism evidence="12 13">
    <name type="scientific">Cichlidogyrus casuarinus</name>
    <dbReference type="NCBI Taxonomy" id="1844966"/>
    <lineage>
        <taxon>Eukaryota</taxon>
        <taxon>Metazoa</taxon>
        <taxon>Spiralia</taxon>
        <taxon>Lophotrochozoa</taxon>
        <taxon>Platyhelminthes</taxon>
        <taxon>Monogenea</taxon>
        <taxon>Monopisthocotylea</taxon>
        <taxon>Dactylogyridea</taxon>
        <taxon>Ancyrocephalidae</taxon>
        <taxon>Cichlidogyrus</taxon>
    </lineage>
</organism>
<evidence type="ECO:0000256" key="11">
    <source>
        <dbReference type="SAM" id="Phobius"/>
    </source>
</evidence>
<feature type="transmembrane region" description="Helical" evidence="11">
    <location>
        <begin position="115"/>
        <end position="143"/>
    </location>
</feature>
<comment type="similarity">
    <text evidence="2">Belongs to the sodium:solute symporter (SSF) (TC 2.A.21) family.</text>
</comment>
<dbReference type="Gene3D" id="1.20.1730.10">
    <property type="entry name" value="Sodium/glucose cotransporter"/>
    <property type="match status" value="1"/>
</dbReference>
<gene>
    <name evidence="12" type="primary">SLC5A8_2</name>
    <name evidence="12" type="ORF">Ciccas_009454</name>
</gene>
<evidence type="ECO:0000256" key="6">
    <source>
        <dbReference type="ARBA" id="ARBA00022989"/>
    </source>
</evidence>
<keyword evidence="13" id="KW-1185">Reference proteome</keyword>
<keyword evidence="7" id="KW-0915">Sodium</keyword>
<dbReference type="EMBL" id="JBJKFK010001939">
    <property type="protein sequence ID" value="KAL3311959.1"/>
    <property type="molecule type" value="Genomic_DNA"/>
</dbReference>
<keyword evidence="4" id="KW-1003">Cell membrane</keyword>
<evidence type="ECO:0000256" key="10">
    <source>
        <dbReference type="ARBA" id="ARBA00023201"/>
    </source>
</evidence>
<dbReference type="PANTHER" id="PTHR42985:SF40">
    <property type="entry name" value="LD47995P-RELATED"/>
    <property type="match status" value="1"/>
</dbReference>
<keyword evidence="10" id="KW-0739">Sodium transport</keyword>
<keyword evidence="9 11" id="KW-0472">Membrane</keyword>
<keyword evidence="8" id="KW-0406">Ion transport</keyword>
<keyword evidence="6 11" id="KW-1133">Transmembrane helix</keyword>